<accession>A0ACC2M4E5</accession>
<reference evidence="1 2" key="1">
    <citation type="journal article" date="2022" name="Hortic Res">
        <title>A haplotype resolved chromosomal level avocado genome allows analysis of novel avocado genes.</title>
        <authorList>
            <person name="Nath O."/>
            <person name="Fletcher S.J."/>
            <person name="Hayward A."/>
            <person name="Shaw L.M."/>
            <person name="Masouleh A.K."/>
            <person name="Furtado A."/>
            <person name="Henry R.J."/>
            <person name="Mitter N."/>
        </authorList>
    </citation>
    <scope>NUCLEOTIDE SEQUENCE [LARGE SCALE GENOMIC DNA]</scope>
    <source>
        <strain evidence="2">cv. Hass</strain>
    </source>
</reference>
<dbReference type="EMBL" id="CM056813">
    <property type="protein sequence ID" value="KAJ8640485.1"/>
    <property type="molecule type" value="Genomic_DNA"/>
</dbReference>
<gene>
    <name evidence="1" type="ORF">MRB53_017179</name>
</gene>
<dbReference type="Proteomes" id="UP001234297">
    <property type="component" value="Chromosome 5"/>
</dbReference>
<keyword evidence="2" id="KW-1185">Reference proteome</keyword>
<protein>
    <submittedName>
        <fullName evidence="1">Uncharacterized protein</fullName>
    </submittedName>
</protein>
<evidence type="ECO:0000313" key="1">
    <source>
        <dbReference type="EMBL" id="KAJ8640485.1"/>
    </source>
</evidence>
<name>A0ACC2M4E5_PERAE</name>
<comment type="caution">
    <text evidence="1">The sequence shown here is derived from an EMBL/GenBank/DDBJ whole genome shotgun (WGS) entry which is preliminary data.</text>
</comment>
<sequence>MVMEDLGLVGMDFKEETEVSQVLRMGPIRVDENSIPKSRVLNSSGTHQEINIGVVRRGKEDDTVQKVRSSANHRRCEDDVAHCARCAFLQPMAYREQVRSSGALIVKEKEDLKIFFAREGDQRNK</sequence>
<organism evidence="1 2">
    <name type="scientific">Persea americana</name>
    <name type="common">Avocado</name>
    <dbReference type="NCBI Taxonomy" id="3435"/>
    <lineage>
        <taxon>Eukaryota</taxon>
        <taxon>Viridiplantae</taxon>
        <taxon>Streptophyta</taxon>
        <taxon>Embryophyta</taxon>
        <taxon>Tracheophyta</taxon>
        <taxon>Spermatophyta</taxon>
        <taxon>Magnoliopsida</taxon>
        <taxon>Magnoliidae</taxon>
        <taxon>Laurales</taxon>
        <taxon>Lauraceae</taxon>
        <taxon>Persea</taxon>
    </lineage>
</organism>
<evidence type="ECO:0000313" key="2">
    <source>
        <dbReference type="Proteomes" id="UP001234297"/>
    </source>
</evidence>
<proteinExistence type="predicted"/>